<organism evidence="3 4">
    <name type="scientific">Noviherbaspirillum cavernae</name>
    <dbReference type="NCBI Taxonomy" id="2320862"/>
    <lineage>
        <taxon>Bacteria</taxon>
        <taxon>Pseudomonadati</taxon>
        <taxon>Pseudomonadota</taxon>
        <taxon>Betaproteobacteria</taxon>
        <taxon>Burkholderiales</taxon>
        <taxon>Oxalobacteraceae</taxon>
        <taxon>Noviherbaspirillum</taxon>
    </lineage>
</organism>
<gene>
    <name evidence="3" type="ORF">D3870_20150</name>
</gene>
<feature type="region of interest" description="Disordered" evidence="1">
    <location>
        <begin position="1"/>
        <end position="22"/>
    </location>
</feature>
<evidence type="ECO:0000313" key="4">
    <source>
        <dbReference type="Proteomes" id="UP000285190"/>
    </source>
</evidence>
<evidence type="ECO:0000313" key="3">
    <source>
        <dbReference type="EMBL" id="RJF96721.1"/>
    </source>
</evidence>
<accession>A0A418WW12</accession>
<dbReference type="EMBL" id="QYUN01000003">
    <property type="protein sequence ID" value="RJF96721.1"/>
    <property type="molecule type" value="Genomic_DNA"/>
</dbReference>
<dbReference type="PROSITE" id="PS51459">
    <property type="entry name" value="FIDO"/>
    <property type="match status" value="1"/>
</dbReference>
<dbReference type="Gene3D" id="1.10.3290.10">
    <property type="entry name" value="Fido-like domain"/>
    <property type="match status" value="1"/>
</dbReference>
<dbReference type="Proteomes" id="UP000285190">
    <property type="component" value="Unassembled WGS sequence"/>
</dbReference>
<dbReference type="SUPFAM" id="SSF140931">
    <property type="entry name" value="Fic-like"/>
    <property type="match status" value="1"/>
</dbReference>
<dbReference type="RefSeq" id="WP_119742859.1">
    <property type="nucleotide sequence ID" value="NZ_QYUN01000003.1"/>
</dbReference>
<dbReference type="AlphaFoldDB" id="A0A418WW12"/>
<reference evidence="3 4" key="1">
    <citation type="submission" date="2018-09" db="EMBL/GenBank/DDBJ databases">
        <authorList>
            <person name="Zhu H."/>
        </authorList>
    </citation>
    <scope>NUCLEOTIDE SEQUENCE [LARGE SCALE GENOMIC DNA]</scope>
    <source>
        <strain evidence="3 4">K2R10-39</strain>
    </source>
</reference>
<proteinExistence type="predicted"/>
<name>A0A418WW12_9BURK</name>
<dbReference type="OrthoDB" id="6196979at2"/>
<comment type="caution">
    <text evidence="3">The sequence shown here is derived from an EMBL/GenBank/DDBJ whole genome shotgun (WGS) entry which is preliminary data.</text>
</comment>
<feature type="domain" description="Fido" evidence="2">
    <location>
        <begin position="321"/>
        <end position="476"/>
    </location>
</feature>
<protein>
    <recommendedName>
        <fullName evidence="2">Fido domain-containing protein</fullName>
    </recommendedName>
</protein>
<dbReference type="InterPro" id="IPR036597">
    <property type="entry name" value="Fido-like_dom_sf"/>
</dbReference>
<evidence type="ECO:0000256" key="1">
    <source>
        <dbReference type="SAM" id="MobiDB-lite"/>
    </source>
</evidence>
<sequence>MTIPRIGAAIAGASPQHHRENEVRPEIAAPVATSATTLMQTNATLSPPAKSQSTIELLKRFHNLNLSLPPANAQASPARQLKPYTPDLSENFRKLVKSEFETIAMSLKECFNAERETLERMSGLEANLPMAALIAAILKTAHDQDIGLEGEHLDAMFKDANRACQIAALKIGMTLPGEFKLAANTMPPLMKNFDQTPLKDIPEGQRWKMLGIDHCKIEVLKHWFAHNQTLKTHNIDVDHFLFGYIFDSEKSYLFGTTKAMLSAMRNAEDKTAYPDLAQLKELHVLATEQNPAIRSGEIFDGVKDGKFEADVSFNVRPGHTLTDDGMKELHSFFEGLRIGADEPDMIDITQSTSTYTTVSRGGISAEALERKAEEKFSAYRAEVEAAKEDANPQARADRCAKAAIDLCQWLERAHLFGDGNARICHLLLNQELARHGEPLAIFDDINKFDGHSRDELFKLLREDAQPRYLTLCARAS</sequence>
<keyword evidence="4" id="KW-1185">Reference proteome</keyword>
<dbReference type="InterPro" id="IPR003812">
    <property type="entry name" value="Fido"/>
</dbReference>
<evidence type="ECO:0000259" key="2">
    <source>
        <dbReference type="PROSITE" id="PS51459"/>
    </source>
</evidence>